<gene>
    <name evidence="2" type="ORF">MtrDRAFT_AC149208g36v2</name>
</gene>
<evidence type="ECO:0000313" key="2">
    <source>
        <dbReference type="EMBL" id="ABN05989.1"/>
    </source>
</evidence>
<dbReference type="EMBL" id="AC149208">
    <property type="protein sequence ID" value="ABN05989.1"/>
    <property type="molecule type" value="Genomic_DNA"/>
</dbReference>
<accession>A2Q254</accession>
<sequence>MSKDKVAKGKTQIPATKPHWVSTKENPSGIGSSKAFAAPTIPNETQKSMPAAAMPTTATPPQQQTSHVPVLELVSPDDMHDDVLSEHINSEPREELEILQNAHETHPCSDALVYEHSLTVDLEASASAREMSPTQLNLMMRMMACNLAPLLSDPSRTTLPLF</sequence>
<evidence type="ECO:0000256" key="1">
    <source>
        <dbReference type="SAM" id="MobiDB-lite"/>
    </source>
</evidence>
<name>A2Q254_MEDTR</name>
<reference evidence="2" key="2">
    <citation type="submission" date="2007-03" db="EMBL/GenBank/DDBJ databases">
        <authorList>
            <consortium name="The International Medicago Genome Annotation Group"/>
        </authorList>
    </citation>
    <scope>NUCLEOTIDE SEQUENCE</scope>
</reference>
<dbReference type="AlphaFoldDB" id="A2Q254"/>
<protein>
    <submittedName>
        <fullName evidence="2">Uncharacterized protein</fullName>
    </submittedName>
</protein>
<organism evidence="2">
    <name type="scientific">Medicago truncatula</name>
    <name type="common">Barrel medic</name>
    <name type="synonym">Medicago tribuloides</name>
    <dbReference type="NCBI Taxonomy" id="3880"/>
    <lineage>
        <taxon>Eukaryota</taxon>
        <taxon>Viridiplantae</taxon>
        <taxon>Streptophyta</taxon>
        <taxon>Embryophyta</taxon>
        <taxon>Tracheophyta</taxon>
        <taxon>Spermatophyta</taxon>
        <taxon>Magnoliopsida</taxon>
        <taxon>eudicotyledons</taxon>
        <taxon>Gunneridae</taxon>
        <taxon>Pentapetalae</taxon>
        <taxon>rosids</taxon>
        <taxon>fabids</taxon>
        <taxon>Fabales</taxon>
        <taxon>Fabaceae</taxon>
        <taxon>Papilionoideae</taxon>
        <taxon>50 kb inversion clade</taxon>
        <taxon>NPAAA clade</taxon>
        <taxon>Hologalegina</taxon>
        <taxon>IRL clade</taxon>
        <taxon>Trifolieae</taxon>
        <taxon>Medicago</taxon>
    </lineage>
</organism>
<feature type="region of interest" description="Disordered" evidence="1">
    <location>
        <begin position="1"/>
        <end position="66"/>
    </location>
</feature>
<reference evidence="2" key="1">
    <citation type="submission" date="2004-10" db="EMBL/GenBank/DDBJ databases">
        <authorList>
            <person name="Town C.D."/>
        </authorList>
    </citation>
    <scope>NUCLEOTIDE SEQUENCE</scope>
</reference>
<proteinExistence type="predicted"/>
<feature type="compositionally biased region" description="Low complexity" evidence="1">
    <location>
        <begin position="49"/>
        <end position="65"/>
    </location>
</feature>